<dbReference type="InterPro" id="IPR031168">
    <property type="entry name" value="G_TrmE"/>
</dbReference>
<dbReference type="EC" id="3.6.-.-" evidence="7"/>
<dbReference type="Gene3D" id="3.40.50.300">
    <property type="entry name" value="P-loop containing nucleotide triphosphate hydrolases"/>
    <property type="match status" value="1"/>
</dbReference>
<dbReference type="Gene3D" id="3.30.1360.120">
    <property type="entry name" value="Probable tRNA modification gtpase trme, domain 1"/>
    <property type="match status" value="1"/>
</dbReference>
<evidence type="ECO:0000256" key="4">
    <source>
        <dbReference type="ARBA" id="ARBA00022801"/>
    </source>
</evidence>
<feature type="binding site" evidence="7">
    <location>
        <position position="91"/>
    </location>
    <ligand>
        <name>(6S)-5-formyl-5,6,7,8-tetrahydrofolate</name>
        <dbReference type="ChEBI" id="CHEBI:57457"/>
    </ligand>
</feature>
<feature type="binding site" evidence="7">
    <location>
        <position position="464"/>
    </location>
    <ligand>
        <name>(6S)-5-formyl-5,6,7,8-tetrahydrofolate</name>
        <dbReference type="ChEBI" id="CHEBI:57457"/>
    </ligand>
</feature>
<dbReference type="InterPro" id="IPR027368">
    <property type="entry name" value="MnmE_dom2"/>
</dbReference>
<evidence type="ECO:0000313" key="10">
    <source>
        <dbReference type="EMBL" id="KGG21658.1"/>
    </source>
</evidence>
<feature type="binding site" evidence="7">
    <location>
        <position position="131"/>
    </location>
    <ligand>
        <name>(6S)-5-formyl-5,6,7,8-tetrahydrofolate</name>
        <dbReference type="ChEBI" id="CHEBI:57457"/>
    </ligand>
</feature>
<protein>
    <recommendedName>
        <fullName evidence="7">tRNA modification GTPase MnmE</fullName>
        <ecNumber evidence="7">3.6.-.-</ecNumber>
    </recommendedName>
</protein>
<dbReference type="GO" id="GO:0005829">
    <property type="term" value="C:cytosol"/>
    <property type="evidence" value="ECO:0007669"/>
    <property type="project" value="TreeGrafter"/>
</dbReference>
<organism evidence="10 11">
    <name type="scientific">Prochlorococcus marinus str. PAC1</name>
    <dbReference type="NCBI Taxonomy" id="59924"/>
    <lineage>
        <taxon>Bacteria</taxon>
        <taxon>Bacillati</taxon>
        <taxon>Cyanobacteriota</taxon>
        <taxon>Cyanophyceae</taxon>
        <taxon>Synechococcales</taxon>
        <taxon>Prochlorococcaceae</taxon>
        <taxon>Prochlorococcus</taxon>
    </lineage>
</organism>
<evidence type="ECO:0000259" key="9">
    <source>
        <dbReference type="PROSITE" id="PS51709"/>
    </source>
</evidence>
<sequence>MNSFSPTEDTIAAIATAVSPGQGSIAAIRISGSSAIETSKNIVDVPGIQDWSTHKVLYGHVTEENRKKYIDEVLILVMKGPRSFTGEDVVEIHCHGGIIPVQKILERILAFPSVRRAEPGEFSQRAVLNGRLSLTQAESISELVSARSRKAAELAINGIEGHIQTTIQSIRKRLIEQLTEIEARIDFEEDLPLLDEKYVKNEIVAIKKDLKELIDSAQRGSWVRSGLKVALTGKPNVGKSSLMNRLSKQEKAIVTELPGTTRDILESEIILEGIPVTFIDTAGLRDTKDIIEKIGISRTKKTLIYADLIILIFDYSIGWTNEDESILKQLPINIPLLIVGNKSDLTNDQSFEKVPKYILKKENLVIISAKTGNGEDDLINYLLKKCGSSQTHGLDIALNERQLDLAKSTMESLENINKVFDEKLPWDFWTIDLRQAINYLGELTGEDLTESLLDNIFSKFCIGK</sequence>
<feature type="domain" description="TrmE-type G" evidence="9">
    <location>
        <begin position="226"/>
        <end position="387"/>
    </location>
</feature>
<dbReference type="GO" id="GO:0005525">
    <property type="term" value="F:GTP binding"/>
    <property type="evidence" value="ECO:0007669"/>
    <property type="project" value="UniProtKB-UniRule"/>
</dbReference>
<reference evidence="11" key="1">
    <citation type="journal article" date="2014" name="Sci. Data">
        <title>Genomes of diverse isolates of the marine cyanobacterium Prochlorococcus.</title>
        <authorList>
            <person name="Biller S."/>
            <person name="Berube P."/>
            <person name="Thompson J."/>
            <person name="Kelly L."/>
            <person name="Roggensack S."/>
            <person name="Awad L."/>
            <person name="Roache-Johnson K."/>
            <person name="Ding H."/>
            <person name="Giovannoni S.J."/>
            <person name="Moore L.R."/>
            <person name="Chisholm S.W."/>
        </authorList>
    </citation>
    <scope>NUCLEOTIDE SEQUENCE [LARGE SCALE GENOMIC DNA]</scope>
    <source>
        <strain evidence="11">PAC1</strain>
    </source>
</reference>
<dbReference type="PANTHER" id="PTHR42714">
    <property type="entry name" value="TRNA MODIFICATION GTPASE GTPBP3"/>
    <property type="match status" value="1"/>
</dbReference>
<feature type="binding site" evidence="7">
    <location>
        <position position="261"/>
    </location>
    <ligand>
        <name>Mg(2+)</name>
        <dbReference type="ChEBI" id="CHEBI:18420"/>
    </ligand>
</feature>
<dbReference type="InterPro" id="IPR005225">
    <property type="entry name" value="Small_GTP-bd"/>
</dbReference>
<accession>A0A0A2C5S6</accession>
<evidence type="ECO:0000256" key="5">
    <source>
        <dbReference type="ARBA" id="ARBA00022958"/>
    </source>
</evidence>
<dbReference type="RefSeq" id="WP_036904647.1">
    <property type="nucleotide sequence ID" value="NZ_CP138967.1"/>
</dbReference>
<dbReference type="GO" id="GO:0002098">
    <property type="term" value="P:tRNA wobble uridine modification"/>
    <property type="evidence" value="ECO:0007669"/>
    <property type="project" value="TreeGrafter"/>
</dbReference>
<dbReference type="HAMAP" id="MF_00379">
    <property type="entry name" value="GTPase_MnmE"/>
    <property type="match status" value="1"/>
</dbReference>
<dbReference type="PROSITE" id="PS51709">
    <property type="entry name" value="G_TRME"/>
    <property type="match status" value="1"/>
</dbReference>
<comment type="subunit">
    <text evidence="7">Homodimer. Heterotetramer of two MnmE and two MnmG subunits.</text>
</comment>
<dbReference type="SMART" id="SM00175">
    <property type="entry name" value="RAB"/>
    <property type="match status" value="1"/>
</dbReference>
<comment type="caution">
    <text evidence="10">The sequence shown here is derived from an EMBL/GenBank/DDBJ whole genome shotgun (WGS) entry which is preliminary data.</text>
</comment>
<dbReference type="PANTHER" id="PTHR42714:SF2">
    <property type="entry name" value="TRNA MODIFICATION GTPASE GTPBP3, MITOCHONDRIAL"/>
    <property type="match status" value="1"/>
</dbReference>
<dbReference type="PRINTS" id="PR00449">
    <property type="entry name" value="RASTRNSFRMNG"/>
</dbReference>
<keyword evidence="6 7" id="KW-0342">GTP-binding</keyword>
<dbReference type="GO" id="GO:0030488">
    <property type="term" value="P:tRNA methylation"/>
    <property type="evidence" value="ECO:0007669"/>
    <property type="project" value="TreeGrafter"/>
</dbReference>
<evidence type="ECO:0000256" key="3">
    <source>
        <dbReference type="ARBA" id="ARBA00022741"/>
    </source>
</evidence>
<feature type="binding site" evidence="7">
    <location>
        <position position="29"/>
    </location>
    <ligand>
        <name>(6S)-5-formyl-5,6,7,8-tetrahydrofolate</name>
        <dbReference type="ChEBI" id="CHEBI:57457"/>
    </ligand>
</feature>
<dbReference type="NCBIfam" id="NF003661">
    <property type="entry name" value="PRK05291.1-3"/>
    <property type="match status" value="1"/>
</dbReference>
<dbReference type="InterPro" id="IPR004520">
    <property type="entry name" value="GTPase_MnmE"/>
</dbReference>
<keyword evidence="5 7" id="KW-0630">Potassium</keyword>
<dbReference type="Proteomes" id="UP000030392">
    <property type="component" value="Unassembled WGS sequence"/>
</dbReference>
<feature type="binding site" evidence="7">
    <location>
        <position position="257"/>
    </location>
    <ligand>
        <name>K(+)</name>
        <dbReference type="ChEBI" id="CHEBI:29103"/>
    </ligand>
</feature>
<dbReference type="Gene3D" id="1.20.120.430">
    <property type="entry name" value="tRNA modification GTPase MnmE domain 2"/>
    <property type="match status" value="1"/>
</dbReference>
<dbReference type="InterPro" id="IPR027266">
    <property type="entry name" value="TrmE/GcvT-like"/>
</dbReference>
<dbReference type="InterPro" id="IPR006073">
    <property type="entry name" value="GTP-bd"/>
</dbReference>
<feature type="binding site" evidence="7">
    <location>
        <position position="255"/>
    </location>
    <ligand>
        <name>K(+)</name>
        <dbReference type="ChEBI" id="CHEBI:29103"/>
    </ligand>
</feature>
<dbReference type="Pfam" id="PF12631">
    <property type="entry name" value="MnmE_helical"/>
    <property type="match status" value="1"/>
</dbReference>
<dbReference type="EMBL" id="JNAX01000005">
    <property type="protein sequence ID" value="KGG21658.1"/>
    <property type="molecule type" value="Genomic_DNA"/>
</dbReference>
<dbReference type="AlphaFoldDB" id="A0A0A2C5S6"/>
<dbReference type="CDD" id="cd14858">
    <property type="entry name" value="TrmE_N"/>
    <property type="match status" value="1"/>
</dbReference>
<feature type="binding site" evidence="7">
    <location>
        <begin position="255"/>
        <end position="261"/>
    </location>
    <ligand>
        <name>GTP</name>
        <dbReference type="ChEBI" id="CHEBI:37565"/>
    </ligand>
</feature>
<comment type="similarity">
    <text evidence="1 7 8">Belongs to the TRAFAC class TrmE-Era-EngA-EngB-Septin-like GTPase superfamily. TrmE GTPase family.</text>
</comment>
<evidence type="ECO:0000256" key="2">
    <source>
        <dbReference type="ARBA" id="ARBA00022694"/>
    </source>
</evidence>
<dbReference type="GO" id="GO:0003924">
    <property type="term" value="F:GTPase activity"/>
    <property type="evidence" value="ECO:0007669"/>
    <property type="project" value="UniProtKB-UniRule"/>
</dbReference>
<evidence type="ECO:0000256" key="8">
    <source>
        <dbReference type="RuleBase" id="RU003313"/>
    </source>
</evidence>
<dbReference type="NCBIfam" id="TIGR00231">
    <property type="entry name" value="small_GTP"/>
    <property type="match status" value="1"/>
</dbReference>
<keyword evidence="2 7" id="KW-0819">tRNA processing</keyword>
<feature type="binding site" evidence="7">
    <location>
        <begin position="280"/>
        <end position="283"/>
    </location>
    <ligand>
        <name>GTP</name>
        <dbReference type="ChEBI" id="CHEBI:37565"/>
    </ligand>
</feature>
<comment type="caution">
    <text evidence="7">Lacks conserved residue(s) required for the propagation of feature annotation.</text>
</comment>
<comment type="cofactor">
    <cofactor evidence="7">
        <name>K(+)</name>
        <dbReference type="ChEBI" id="CHEBI:29103"/>
    </cofactor>
    <text evidence="7">Binds 1 potassium ion per subunit.</text>
</comment>
<keyword evidence="3 7" id="KW-0547">Nucleotide-binding</keyword>
<dbReference type="NCBIfam" id="TIGR00450">
    <property type="entry name" value="mnmE_trmE_thdF"/>
    <property type="match status" value="1"/>
</dbReference>
<comment type="subcellular location">
    <subcellularLocation>
        <location evidence="7">Cytoplasm</location>
    </subcellularLocation>
</comment>
<evidence type="ECO:0000256" key="7">
    <source>
        <dbReference type="HAMAP-Rule" id="MF_00379"/>
    </source>
</evidence>
<comment type="function">
    <text evidence="7">Exhibits a very high intrinsic GTPase hydrolysis rate. Involved in the addition of a carboxymethylaminomethyl (cmnm) group at the wobble position (U34) of certain tRNAs, forming tRNA-cmnm(5)s(2)U34.</text>
</comment>
<feature type="binding site" evidence="7">
    <location>
        <position position="236"/>
    </location>
    <ligand>
        <name>K(+)</name>
        <dbReference type="ChEBI" id="CHEBI:29103"/>
    </ligand>
</feature>
<dbReference type="InterPro" id="IPR027417">
    <property type="entry name" value="P-loop_NTPase"/>
</dbReference>
<evidence type="ECO:0000313" key="11">
    <source>
        <dbReference type="Proteomes" id="UP000030392"/>
    </source>
</evidence>
<proteinExistence type="inferred from homology"/>
<dbReference type="Pfam" id="PF01926">
    <property type="entry name" value="MMR_HSR1"/>
    <property type="match status" value="1"/>
</dbReference>
<feature type="binding site" evidence="7">
    <location>
        <position position="240"/>
    </location>
    <ligand>
        <name>Mg(2+)</name>
        <dbReference type="ChEBI" id="CHEBI:18420"/>
    </ligand>
</feature>
<dbReference type="CDD" id="cd04164">
    <property type="entry name" value="trmE"/>
    <property type="match status" value="1"/>
</dbReference>
<keyword evidence="4 7" id="KW-0378">Hydrolase</keyword>
<evidence type="ECO:0000256" key="1">
    <source>
        <dbReference type="ARBA" id="ARBA00011043"/>
    </source>
</evidence>
<keyword evidence="7" id="KW-0963">Cytoplasm</keyword>
<dbReference type="InterPro" id="IPR018948">
    <property type="entry name" value="GTP-bd_TrmE_N"/>
</dbReference>
<keyword evidence="7" id="KW-0479">Metal-binding</keyword>
<dbReference type="SUPFAM" id="SSF52540">
    <property type="entry name" value="P-loop containing nucleoside triphosphate hydrolases"/>
    <property type="match status" value="1"/>
</dbReference>
<dbReference type="InterPro" id="IPR025867">
    <property type="entry name" value="MnmE_helical"/>
</dbReference>
<dbReference type="GO" id="GO:0046872">
    <property type="term" value="F:metal ion binding"/>
    <property type="evidence" value="ECO:0007669"/>
    <property type="project" value="UniProtKB-KW"/>
</dbReference>
<dbReference type="Pfam" id="PF10396">
    <property type="entry name" value="TrmE_N"/>
    <property type="match status" value="1"/>
</dbReference>
<feature type="binding site" evidence="7">
    <location>
        <position position="260"/>
    </location>
    <ligand>
        <name>K(+)</name>
        <dbReference type="ChEBI" id="CHEBI:29103"/>
    </ligand>
</feature>
<evidence type="ECO:0000256" key="6">
    <source>
        <dbReference type="ARBA" id="ARBA00023134"/>
    </source>
</evidence>
<gene>
    <name evidence="7" type="primary">mnmE</name>
    <name evidence="7" type="synonym">trmE</name>
    <name evidence="10" type="ORF">EV03_0397</name>
</gene>
<name>A0A0A2C5S6_PROMR</name>
<feature type="binding site" evidence="7">
    <location>
        <begin position="236"/>
        <end position="241"/>
    </location>
    <ligand>
        <name>GTP</name>
        <dbReference type="ChEBI" id="CHEBI:37565"/>
    </ligand>
</feature>
<keyword evidence="7" id="KW-0460">Magnesium</keyword>